<dbReference type="InterPro" id="IPR012340">
    <property type="entry name" value="NA-bd_OB-fold"/>
</dbReference>
<protein>
    <submittedName>
        <fullName evidence="2">Uncharacterized protein</fullName>
    </submittedName>
</protein>
<dbReference type="AlphaFoldDB" id="A0A484MUN6"/>
<dbReference type="EMBL" id="OOIL02004480">
    <property type="protein sequence ID" value="VFQ91688.1"/>
    <property type="molecule type" value="Genomic_DNA"/>
</dbReference>
<keyword evidence="1" id="KW-0812">Transmembrane</keyword>
<accession>A0A484MUN6</accession>
<feature type="transmembrane region" description="Helical" evidence="1">
    <location>
        <begin position="87"/>
        <end position="108"/>
    </location>
</feature>
<evidence type="ECO:0000256" key="1">
    <source>
        <dbReference type="SAM" id="Phobius"/>
    </source>
</evidence>
<organism evidence="2 3">
    <name type="scientific">Cuscuta campestris</name>
    <dbReference type="NCBI Taxonomy" id="132261"/>
    <lineage>
        <taxon>Eukaryota</taxon>
        <taxon>Viridiplantae</taxon>
        <taxon>Streptophyta</taxon>
        <taxon>Embryophyta</taxon>
        <taxon>Tracheophyta</taxon>
        <taxon>Spermatophyta</taxon>
        <taxon>Magnoliopsida</taxon>
        <taxon>eudicotyledons</taxon>
        <taxon>Gunneridae</taxon>
        <taxon>Pentapetalae</taxon>
        <taxon>asterids</taxon>
        <taxon>lamiids</taxon>
        <taxon>Solanales</taxon>
        <taxon>Convolvulaceae</taxon>
        <taxon>Cuscuteae</taxon>
        <taxon>Cuscuta</taxon>
        <taxon>Cuscuta subgen. Grammica</taxon>
        <taxon>Cuscuta sect. Cleistogrammica</taxon>
    </lineage>
</organism>
<proteinExistence type="predicted"/>
<reference evidence="2 3" key="1">
    <citation type="submission" date="2018-04" db="EMBL/GenBank/DDBJ databases">
        <authorList>
            <person name="Vogel A."/>
        </authorList>
    </citation>
    <scope>NUCLEOTIDE SEQUENCE [LARGE SCALE GENOMIC DNA]</scope>
</reference>
<keyword evidence="1" id="KW-1133">Transmembrane helix</keyword>
<keyword evidence="1" id="KW-0472">Membrane</keyword>
<dbReference type="Gene3D" id="2.40.50.140">
    <property type="entry name" value="Nucleic acid-binding proteins"/>
    <property type="match status" value="1"/>
</dbReference>
<gene>
    <name evidence="2" type="ORF">CCAM_LOCUS33464</name>
</gene>
<evidence type="ECO:0000313" key="2">
    <source>
        <dbReference type="EMBL" id="VFQ91688.1"/>
    </source>
</evidence>
<keyword evidence="3" id="KW-1185">Reference proteome</keyword>
<name>A0A484MUN6_9ASTE</name>
<sequence length="126" mass="14888">MTIHPLSKITPSSECWRIMVRVVRLLYTLPAYNDGRTINSIEMVFMDEHIYMLDACCSINHVRRCGNILRTCWEETYNRVYHIFSKLMLVVHTALSLILPIMSFDICFDERTISQFKERNSTFFLA</sequence>
<dbReference type="Proteomes" id="UP000595140">
    <property type="component" value="Unassembled WGS sequence"/>
</dbReference>
<evidence type="ECO:0000313" key="3">
    <source>
        <dbReference type="Proteomes" id="UP000595140"/>
    </source>
</evidence>
<dbReference type="OrthoDB" id="1303206at2759"/>